<dbReference type="Proteomes" id="UP000593576">
    <property type="component" value="Unassembled WGS sequence"/>
</dbReference>
<evidence type="ECO:0000313" key="2">
    <source>
        <dbReference type="EMBL" id="MBA0857006.1"/>
    </source>
</evidence>
<evidence type="ECO:0000313" key="3">
    <source>
        <dbReference type="Proteomes" id="UP000593576"/>
    </source>
</evidence>
<keyword evidence="3" id="KW-1185">Reference proteome</keyword>
<name>A0A7J9LEK1_GOSSC</name>
<sequence length="208" mass="23845">MEFELVIERIDEGYLERFEERILGFGEVVVVGSYISSHLFLVVDGRSVMFSRFSSLSPTFIATIPNWWWSRLIGTLLGNQSLSMIGMIDLSVICLTDSDHGILHTRHTTWGWDSVKEEVQYWWLFHNHCYWWLGHIYCYWQLCCDTAAGSFAAMLQMLSCLRLLAILVTGSFTAILISAATGADIDLSKNIKFVRDIKCYSTSSFRRA</sequence>
<dbReference type="EMBL" id="JABFAF010000006">
    <property type="protein sequence ID" value="MBA0857006.1"/>
    <property type="molecule type" value="Genomic_DNA"/>
</dbReference>
<organism evidence="2 3">
    <name type="scientific">Gossypium schwendimanii</name>
    <name type="common">Cotton</name>
    <dbReference type="NCBI Taxonomy" id="34291"/>
    <lineage>
        <taxon>Eukaryota</taxon>
        <taxon>Viridiplantae</taxon>
        <taxon>Streptophyta</taxon>
        <taxon>Embryophyta</taxon>
        <taxon>Tracheophyta</taxon>
        <taxon>Spermatophyta</taxon>
        <taxon>Magnoliopsida</taxon>
        <taxon>eudicotyledons</taxon>
        <taxon>Gunneridae</taxon>
        <taxon>Pentapetalae</taxon>
        <taxon>rosids</taxon>
        <taxon>malvids</taxon>
        <taxon>Malvales</taxon>
        <taxon>Malvaceae</taxon>
        <taxon>Malvoideae</taxon>
        <taxon>Gossypium</taxon>
    </lineage>
</organism>
<feature type="transmembrane region" description="Helical" evidence="1">
    <location>
        <begin position="163"/>
        <end position="183"/>
    </location>
</feature>
<evidence type="ECO:0000256" key="1">
    <source>
        <dbReference type="SAM" id="Phobius"/>
    </source>
</evidence>
<protein>
    <submittedName>
        <fullName evidence="2">Uncharacterized protein</fullName>
    </submittedName>
</protein>
<accession>A0A7J9LEK1</accession>
<reference evidence="2 3" key="1">
    <citation type="journal article" date="2019" name="Genome Biol. Evol.">
        <title>Insights into the evolution of the New World diploid cottons (Gossypium, subgenus Houzingenia) based on genome sequencing.</title>
        <authorList>
            <person name="Grover C.E."/>
            <person name="Arick M.A. 2nd"/>
            <person name="Thrash A."/>
            <person name="Conover J.L."/>
            <person name="Sanders W.S."/>
            <person name="Peterson D.G."/>
            <person name="Frelichowski J.E."/>
            <person name="Scheffler J.A."/>
            <person name="Scheffler B.E."/>
            <person name="Wendel J.F."/>
        </authorList>
    </citation>
    <scope>NUCLEOTIDE SEQUENCE [LARGE SCALE GENOMIC DNA]</scope>
    <source>
        <strain evidence="2">1</strain>
        <tissue evidence="2">Leaf</tissue>
    </source>
</reference>
<proteinExistence type="predicted"/>
<gene>
    <name evidence="2" type="ORF">Goshw_006115</name>
</gene>
<keyword evidence="1" id="KW-0812">Transmembrane</keyword>
<keyword evidence="1" id="KW-0472">Membrane</keyword>
<comment type="caution">
    <text evidence="2">The sequence shown here is derived from an EMBL/GenBank/DDBJ whole genome shotgun (WGS) entry which is preliminary data.</text>
</comment>
<dbReference type="AlphaFoldDB" id="A0A7J9LEK1"/>
<keyword evidence="1" id="KW-1133">Transmembrane helix</keyword>